<evidence type="ECO:0000313" key="2">
    <source>
        <dbReference type="EMBL" id="KAK5247300.1"/>
    </source>
</evidence>
<dbReference type="Proteomes" id="UP001357485">
    <property type="component" value="Unassembled WGS sequence"/>
</dbReference>
<dbReference type="Gene3D" id="2.40.460.10">
    <property type="entry name" value="Biotin dependent carboxylase carboxyltransferase"/>
    <property type="match status" value="1"/>
</dbReference>
<feature type="non-terminal residue" evidence="2">
    <location>
        <position position="362"/>
    </location>
</feature>
<dbReference type="PANTHER" id="PTHR45728:SF3">
    <property type="entry name" value="ACETYL-COA CARBOXYLASE"/>
    <property type="match status" value="1"/>
</dbReference>
<protein>
    <submittedName>
        <fullName evidence="2">Acetyl-coenzyme-A carboxylase</fullName>
    </submittedName>
</protein>
<feature type="domain" description="CoA carboxyltransferase N-terminal" evidence="1">
    <location>
        <begin position="73"/>
        <end position="362"/>
    </location>
</feature>
<proteinExistence type="predicted"/>
<dbReference type="InterPro" id="IPR011762">
    <property type="entry name" value="COA_CT_N"/>
</dbReference>
<sequence>LRVTGAEIRIICTDPNTGEPYPLRVVITNTSGYIIQVELYAERKSDKGGEWLFQSIGGTTKIGPMHLRPVSTPYPTKGALQPKRYKAHIMGTQYVYDFPELFRQAFENSWNQVVAQHPALKERQPVKGECIEYSELVLDDSDNLAEVNREPGANTIGMVGWIVTAKSPEYPRGRRFIIIANDITFKIGSFGPAEDKFFHKCSQLARQLGIPRIYLSANSGARIGMAEELIPHFSVAWKDPSKPEAGFHYLYLTPEMKKRFEDGNRRDVITEKITEGGEVRHKLTTIIGAEDGLGVECLKGSGLIAGETSRAYEDIFTITLVTCRSVGIGAYLVRLGQRAIQIEGQPIILTGAPAINKLLGRE</sequence>
<dbReference type="Gene3D" id="3.90.226.10">
    <property type="entry name" value="2-enoyl-CoA Hydratase, Chain A, domain 1"/>
    <property type="match status" value="1"/>
</dbReference>
<dbReference type="PROSITE" id="PS50980">
    <property type="entry name" value="COA_CT_NTER"/>
    <property type="match status" value="1"/>
</dbReference>
<dbReference type="Pfam" id="PF08326">
    <property type="entry name" value="ACC_central"/>
    <property type="match status" value="1"/>
</dbReference>
<evidence type="ECO:0000259" key="1">
    <source>
        <dbReference type="PROSITE" id="PS50980"/>
    </source>
</evidence>
<comment type="caution">
    <text evidence="2">The sequence shown here is derived from an EMBL/GenBank/DDBJ whole genome shotgun (WGS) entry which is preliminary data.</text>
</comment>
<reference evidence="2 3" key="1">
    <citation type="submission" date="2023-08" db="EMBL/GenBank/DDBJ databases">
        <title>Black Yeasts Isolated from many extreme environments.</title>
        <authorList>
            <person name="Coleine C."/>
            <person name="Stajich J.E."/>
            <person name="Selbmann L."/>
        </authorList>
    </citation>
    <scope>NUCLEOTIDE SEQUENCE [LARGE SCALE GENOMIC DNA]</scope>
    <source>
        <strain evidence="2 3">CCFEE 536</strain>
    </source>
</reference>
<evidence type="ECO:0000313" key="3">
    <source>
        <dbReference type="Proteomes" id="UP001357485"/>
    </source>
</evidence>
<dbReference type="SUPFAM" id="SSF52096">
    <property type="entry name" value="ClpP/crotonase"/>
    <property type="match status" value="1"/>
</dbReference>
<accession>A0ABR0LVS4</accession>
<dbReference type="InterPro" id="IPR034733">
    <property type="entry name" value="AcCoA_carboxyl_beta"/>
</dbReference>
<dbReference type="Pfam" id="PF01039">
    <property type="entry name" value="Carboxyl_trans"/>
    <property type="match status" value="1"/>
</dbReference>
<dbReference type="InterPro" id="IPR029045">
    <property type="entry name" value="ClpP/crotonase-like_dom_sf"/>
</dbReference>
<organism evidence="2 3">
    <name type="scientific">Cryomyces antarcticus</name>
    <dbReference type="NCBI Taxonomy" id="329879"/>
    <lineage>
        <taxon>Eukaryota</taxon>
        <taxon>Fungi</taxon>
        <taxon>Dikarya</taxon>
        <taxon>Ascomycota</taxon>
        <taxon>Pezizomycotina</taxon>
        <taxon>Dothideomycetes</taxon>
        <taxon>Dothideomycetes incertae sedis</taxon>
        <taxon>Cryomyces</taxon>
    </lineage>
</organism>
<dbReference type="PANTHER" id="PTHR45728">
    <property type="entry name" value="ACETYL-COA CARBOXYLASE, ISOFORM A"/>
    <property type="match status" value="1"/>
</dbReference>
<dbReference type="EMBL" id="JAVRRA010009541">
    <property type="protein sequence ID" value="KAK5247300.1"/>
    <property type="molecule type" value="Genomic_DNA"/>
</dbReference>
<dbReference type="InterPro" id="IPR013537">
    <property type="entry name" value="AcCoA_COase_cen"/>
</dbReference>
<name>A0ABR0LVS4_9PEZI</name>
<keyword evidence="3" id="KW-1185">Reference proteome</keyword>
<dbReference type="InterPro" id="IPR049076">
    <property type="entry name" value="ACCA"/>
</dbReference>
<feature type="non-terminal residue" evidence="2">
    <location>
        <position position="1"/>
    </location>
</feature>
<gene>
    <name evidence="2" type="primary">ACC1_3</name>
    <name evidence="2" type="ORF">LTR16_006790</name>
</gene>